<protein>
    <recommendedName>
        <fullName evidence="4">DUF5681 domain-containing protein</fullName>
    </recommendedName>
</protein>
<accession>A0A537KSA8</accession>
<organism evidence="2 3">
    <name type="scientific">Candidatus Segetimicrobium genomatis</name>
    <dbReference type="NCBI Taxonomy" id="2569760"/>
    <lineage>
        <taxon>Bacteria</taxon>
        <taxon>Bacillati</taxon>
        <taxon>Candidatus Sysuimicrobiota</taxon>
        <taxon>Candidatus Sysuimicrobiia</taxon>
        <taxon>Candidatus Sysuimicrobiales</taxon>
        <taxon>Candidatus Segetimicrobiaceae</taxon>
        <taxon>Candidatus Segetimicrobium</taxon>
    </lineage>
</organism>
<feature type="region of interest" description="Disordered" evidence="1">
    <location>
        <begin position="93"/>
        <end position="122"/>
    </location>
</feature>
<evidence type="ECO:0000256" key="1">
    <source>
        <dbReference type="SAM" id="MobiDB-lite"/>
    </source>
</evidence>
<dbReference type="Proteomes" id="UP000319353">
    <property type="component" value="Unassembled WGS sequence"/>
</dbReference>
<reference evidence="2 3" key="1">
    <citation type="journal article" date="2019" name="Nat. Microbiol.">
        <title>Mediterranean grassland soil C-N compound turnover is dependent on rainfall and depth, and is mediated by genomically divergent microorganisms.</title>
        <authorList>
            <person name="Diamond S."/>
            <person name="Andeer P.F."/>
            <person name="Li Z."/>
            <person name="Crits-Christoph A."/>
            <person name="Burstein D."/>
            <person name="Anantharaman K."/>
            <person name="Lane K.R."/>
            <person name="Thomas B.C."/>
            <person name="Pan C."/>
            <person name="Northen T.R."/>
            <person name="Banfield J.F."/>
        </authorList>
    </citation>
    <scope>NUCLEOTIDE SEQUENCE [LARGE SCALE GENOMIC DNA]</scope>
    <source>
        <strain evidence="2">NP_4</strain>
    </source>
</reference>
<evidence type="ECO:0000313" key="2">
    <source>
        <dbReference type="EMBL" id="TMI98590.1"/>
    </source>
</evidence>
<comment type="caution">
    <text evidence="2">The sequence shown here is derived from an EMBL/GenBank/DDBJ whole genome shotgun (WGS) entry which is preliminary data.</text>
</comment>
<sequence>MAFEPGHPKYGGRQKGTPNKSSTAARKLVLATLGDLGEYAANARERIFAGKAPRLETKLLEYLFGPPRPVEVRDPFKDALDLQAGLEEDFDVGDAFEALDDEAPRPAGDTPAPARPRRQPVA</sequence>
<evidence type="ECO:0000313" key="3">
    <source>
        <dbReference type="Proteomes" id="UP000319353"/>
    </source>
</evidence>
<dbReference type="EMBL" id="VBAL01000161">
    <property type="protein sequence ID" value="TMI98590.1"/>
    <property type="molecule type" value="Genomic_DNA"/>
</dbReference>
<feature type="region of interest" description="Disordered" evidence="1">
    <location>
        <begin position="1"/>
        <end position="23"/>
    </location>
</feature>
<evidence type="ECO:0008006" key="4">
    <source>
        <dbReference type="Google" id="ProtNLM"/>
    </source>
</evidence>
<dbReference type="AlphaFoldDB" id="A0A537KSA8"/>
<name>A0A537KSA8_9BACT</name>
<gene>
    <name evidence="2" type="ORF">E6H01_12250</name>
</gene>
<proteinExistence type="predicted"/>